<dbReference type="GO" id="GO:0009263">
    <property type="term" value="P:deoxyribonucleotide biosynthetic process"/>
    <property type="evidence" value="ECO:0007669"/>
    <property type="project" value="InterPro"/>
</dbReference>
<dbReference type="Gene3D" id="1.10.620.20">
    <property type="entry name" value="Ribonucleotide Reductase, subunit A"/>
    <property type="match status" value="1"/>
</dbReference>
<name>A0A329E994_VIBDI</name>
<evidence type="ECO:0000313" key="3">
    <source>
        <dbReference type="Proteomes" id="UP000248729"/>
    </source>
</evidence>
<reference evidence="2 3" key="1">
    <citation type="submission" date="2018-06" db="EMBL/GenBank/DDBJ databases">
        <title>Freshwater and sediment microbial communities from various areas in North America, analyzing microbe dynamics in response to fracking.</title>
        <authorList>
            <person name="Lamendella R."/>
        </authorList>
    </citation>
    <scope>NUCLEOTIDE SEQUENCE [LARGE SCALE GENOMIC DNA]</scope>
    <source>
        <strain evidence="2 3">99A</strain>
    </source>
</reference>
<dbReference type="AlphaFoldDB" id="A0A329E994"/>
<dbReference type="InterPro" id="IPR000358">
    <property type="entry name" value="RNR_small_fam"/>
</dbReference>
<organism evidence="2 3">
    <name type="scientific">Vibrio diazotrophicus</name>
    <dbReference type="NCBI Taxonomy" id="685"/>
    <lineage>
        <taxon>Bacteria</taxon>
        <taxon>Pseudomonadati</taxon>
        <taxon>Pseudomonadota</taxon>
        <taxon>Gammaproteobacteria</taxon>
        <taxon>Vibrionales</taxon>
        <taxon>Vibrionaceae</taxon>
        <taxon>Vibrio</taxon>
    </lineage>
</organism>
<dbReference type="Proteomes" id="UP000248729">
    <property type="component" value="Unassembled WGS sequence"/>
</dbReference>
<proteinExistence type="predicted"/>
<accession>A0A329E994</accession>
<evidence type="ECO:0000313" key="2">
    <source>
        <dbReference type="EMBL" id="RAS63434.1"/>
    </source>
</evidence>
<dbReference type="Pfam" id="PF00268">
    <property type="entry name" value="Ribonuc_red_sm"/>
    <property type="match status" value="1"/>
</dbReference>
<comment type="caution">
    <text evidence="2">The sequence shown here is derived from an EMBL/GenBank/DDBJ whole genome shotgun (WGS) entry which is preliminary data.</text>
</comment>
<sequence>MINLLRNGMDDFEFLQIAEECKQECFDLFKEAAEQEKEWSEYLFKDGSMIGLNKDILSQYVEYITNIRMQAVGLDAAYPHATSNPIPWINAWLSSDNVQVAPQEAEISSYLVGQIDNEVGADDFEGFEL</sequence>
<dbReference type="EMBL" id="QLTR01000012">
    <property type="protein sequence ID" value="RAS63434.1"/>
    <property type="molecule type" value="Genomic_DNA"/>
</dbReference>
<dbReference type="SUPFAM" id="SSF47240">
    <property type="entry name" value="Ferritin-like"/>
    <property type="match status" value="1"/>
</dbReference>
<dbReference type="GO" id="GO:0016491">
    <property type="term" value="F:oxidoreductase activity"/>
    <property type="evidence" value="ECO:0007669"/>
    <property type="project" value="InterPro"/>
</dbReference>
<dbReference type="PANTHER" id="PTHR23409">
    <property type="entry name" value="RIBONUCLEOSIDE-DIPHOSPHATE REDUCTASE SMALL CHAIN"/>
    <property type="match status" value="1"/>
</dbReference>
<protein>
    <submittedName>
        <fullName evidence="2">Ribonucleotide reductase small subunit</fullName>
    </submittedName>
</protein>
<dbReference type="InterPro" id="IPR012348">
    <property type="entry name" value="RNR-like"/>
</dbReference>
<evidence type="ECO:0000256" key="1">
    <source>
        <dbReference type="ARBA" id="ARBA00001962"/>
    </source>
</evidence>
<dbReference type="InterPro" id="IPR009078">
    <property type="entry name" value="Ferritin-like_SF"/>
</dbReference>
<comment type="cofactor">
    <cofactor evidence="1">
        <name>Fe cation</name>
        <dbReference type="ChEBI" id="CHEBI:24875"/>
    </cofactor>
</comment>
<dbReference type="PANTHER" id="PTHR23409:SF18">
    <property type="entry name" value="RIBONUCLEOSIDE-DIPHOSPHATE REDUCTASE SUBUNIT M2"/>
    <property type="match status" value="1"/>
</dbReference>
<gene>
    <name evidence="2" type="ORF">DET48_112116</name>
</gene>